<dbReference type="Proteomes" id="UP000179362">
    <property type="component" value="Unassembled WGS sequence"/>
</dbReference>
<dbReference type="GO" id="GO:0042781">
    <property type="term" value="F:3'-tRNA processing endoribonuclease activity"/>
    <property type="evidence" value="ECO:0007669"/>
    <property type="project" value="TreeGrafter"/>
</dbReference>
<dbReference type="PANTHER" id="PTHR46018:SF2">
    <property type="entry name" value="ZINC PHOSPHODIESTERASE ELAC PROTEIN 1"/>
    <property type="match status" value="1"/>
</dbReference>
<name>A0A1F6U2W7_9PROT</name>
<sequence>MPERANPMKIAVAMLPLLWLGTAAAAPTCDTKGVHVQVLGSGGPELHGGRAASGNLVWIEGKPRVLVDIGGGAALRFAEAGAEVADLDVILLTNLRADRTADLPALVAASVFENRARPLPLYGPEGDRLMPSTVTFVRALFDNTRGAYRHLGDFLSPLAKTAYKLQPYDVRERPVKIGAPRKRSEEVQVQAVFANDALRVSAVPVTRGAVPGLAFRVEAGGKSVVFSGDGGADAALERLAHGADILVAPHAAPDAAPADLGRLAGQAGVKQLTLVHRMRATSGKEDEMLTAIRKGFAGPVTFADDLDCLDP</sequence>
<keyword evidence="1" id="KW-0378">Hydrolase</keyword>
<accession>A0A1F6U2W7</accession>
<protein>
    <recommendedName>
        <fullName evidence="3">Metallo-beta-lactamase domain-containing protein</fullName>
    </recommendedName>
</protein>
<reference evidence="4 5" key="1">
    <citation type="journal article" date="2016" name="Nat. Commun.">
        <title>Thousands of microbial genomes shed light on interconnected biogeochemical processes in an aquifer system.</title>
        <authorList>
            <person name="Anantharaman K."/>
            <person name="Brown C.T."/>
            <person name="Hug L.A."/>
            <person name="Sharon I."/>
            <person name="Castelle C.J."/>
            <person name="Probst A.J."/>
            <person name="Thomas B.C."/>
            <person name="Singh A."/>
            <person name="Wilkins M.J."/>
            <person name="Karaoz U."/>
            <person name="Brodie E.L."/>
            <person name="Williams K.H."/>
            <person name="Hubbard S.S."/>
            <person name="Banfield J.F."/>
        </authorList>
    </citation>
    <scope>NUCLEOTIDE SEQUENCE [LARGE SCALE GENOMIC DNA]</scope>
</reference>
<dbReference type="CDD" id="cd07719">
    <property type="entry name" value="arylsulfatase_AtsA-like_MBL-fold"/>
    <property type="match status" value="1"/>
</dbReference>
<feature type="domain" description="Metallo-beta-lactamase" evidence="3">
    <location>
        <begin position="55"/>
        <end position="241"/>
    </location>
</feature>
<dbReference type="AlphaFoldDB" id="A0A1F6U2W7"/>
<dbReference type="Gene3D" id="3.60.15.10">
    <property type="entry name" value="Ribonuclease Z/Hydroxyacylglutathione hydrolase-like"/>
    <property type="match status" value="1"/>
</dbReference>
<feature type="signal peptide" evidence="2">
    <location>
        <begin position="1"/>
        <end position="25"/>
    </location>
</feature>
<dbReference type="SUPFAM" id="SSF56281">
    <property type="entry name" value="Metallo-hydrolase/oxidoreductase"/>
    <property type="match status" value="1"/>
</dbReference>
<dbReference type="PANTHER" id="PTHR46018">
    <property type="entry name" value="ZINC PHOSPHODIESTERASE ELAC PROTEIN 1"/>
    <property type="match status" value="1"/>
</dbReference>
<comment type="caution">
    <text evidence="4">The sequence shown here is derived from an EMBL/GenBank/DDBJ whole genome shotgun (WGS) entry which is preliminary data.</text>
</comment>
<evidence type="ECO:0000256" key="1">
    <source>
        <dbReference type="ARBA" id="ARBA00022801"/>
    </source>
</evidence>
<organism evidence="4 5">
    <name type="scientific">Candidatus Muproteobacteria bacterium RIFCSPHIGHO2_02_FULL_65_16</name>
    <dbReference type="NCBI Taxonomy" id="1817766"/>
    <lineage>
        <taxon>Bacteria</taxon>
        <taxon>Pseudomonadati</taxon>
        <taxon>Pseudomonadota</taxon>
        <taxon>Candidatus Muproteobacteria</taxon>
    </lineage>
</organism>
<gene>
    <name evidence="4" type="ORF">A3B81_04715</name>
</gene>
<evidence type="ECO:0000313" key="5">
    <source>
        <dbReference type="Proteomes" id="UP000179362"/>
    </source>
</evidence>
<feature type="chain" id="PRO_5009225680" description="Metallo-beta-lactamase domain-containing protein" evidence="2">
    <location>
        <begin position="26"/>
        <end position="311"/>
    </location>
</feature>
<evidence type="ECO:0000256" key="2">
    <source>
        <dbReference type="SAM" id="SignalP"/>
    </source>
</evidence>
<dbReference type="InterPro" id="IPR044094">
    <property type="entry name" value="AtsA-like_MBL-fold"/>
</dbReference>
<evidence type="ECO:0000313" key="4">
    <source>
        <dbReference type="EMBL" id="OGI51691.1"/>
    </source>
</evidence>
<dbReference type="InterPro" id="IPR036866">
    <property type="entry name" value="RibonucZ/Hydroxyglut_hydro"/>
</dbReference>
<keyword evidence="2" id="KW-0732">Signal</keyword>
<dbReference type="EMBL" id="MFTA01000050">
    <property type="protein sequence ID" value="OGI51691.1"/>
    <property type="molecule type" value="Genomic_DNA"/>
</dbReference>
<dbReference type="InterPro" id="IPR001279">
    <property type="entry name" value="Metallo-B-lactamas"/>
</dbReference>
<dbReference type="Pfam" id="PF00753">
    <property type="entry name" value="Lactamase_B"/>
    <property type="match status" value="1"/>
</dbReference>
<proteinExistence type="predicted"/>
<evidence type="ECO:0000259" key="3">
    <source>
        <dbReference type="Pfam" id="PF00753"/>
    </source>
</evidence>